<sequence length="200" mass="21655" precursor="true">MNARLLILLPAALISAPALGQGDSSPLDPLFTCRDIVDDSARLACLDAAVDALRGDTERGDVVAVDREQIEAAEEATYGLSIPQLRLPGLSLPGGGEDVELAALEAETASPDRTIIRDDNGQIERIEGLRVVEISENRSGDLIVRLANGQVWRQTDNTHVQLSRRRGVTEYTATISNGALGSHFMRLDNGGRRFRAERVE</sequence>
<keyword evidence="1" id="KW-0732">Signal</keyword>
<gene>
    <name evidence="2" type="ordered locus">Mmar10_0864</name>
</gene>
<evidence type="ECO:0000256" key="1">
    <source>
        <dbReference type="SAM" id="SignalP"/>
    </source>
</evidence>
<dbReference type="AlphaFoldDB" id="Q0ARD0"/>
<keyword evidence="3" id="KW-1185">Reference proteome</keyword>
<dbReference type="Proteomes" id="UP000001964">
    <property type="component" value="Chromosome"/>
</dbReference>
<dbReference type="OrthoDB" id="7596780at2"/>
<protein>
    <submittedName>
        <fullName evidence="2">Uncharacterized protein</fullName>
    </submittedName>
</protein>
<proteinExistence type="predicted"/>
<dbReference type="eggNOG" id="ENOG5032UVT">
    <property type="taxonomic scope" value="Bacteria"/>
</dbReference>
<dbReference type="HOGENOM" id="CLU_1233988_0_0_5"/>
<reference evidence="2 3" key="1">
    <citation type="submission" date="2006-08" db="EMBL/GenBank/DDBJ databases">
        <title>Complete sequence of Maricaulis maris MCS10.</title>
        <authorList>
            <consortium name="US DOE Joint Genome Institute"/>
            <person name="Copeland A."/>
            <person name="Lucas S."/>
            <person name="Lapidus A."/>
            <person name="Barry K."/>
            <person name="Detter J.C."/>
            <person name="Glavina del Rio T."/>
            <person name="Hammon N."/>
            <person name="Israni S."/>
            <person name="Dalin E."/>
            <person name="Tice H."/>
            <person name="Pitluck S."/>
            <person name="Saunders E."/>
            <person name="Brettin T."/>
            <person name="Bruce D."/>
            <person name="Han C."/>
            <person name="Tapia R."/>
            <person name="Gilna P."/>
            <person name="Schmutz J."/>
            <person name="Larimer F."/>
            <person name="Land M."/>
            <person name="Hauser L."/>
            <person name="Kyrpides N."/>
            <person name="Mikhailova N."/>
            <person name="Viollier P."/>
            <person name="Stephens C."/>
            <person name="Richardson P."/>
        </authorList>
    </citation>
    <scope>NUCLEOTIDE SEQUENCE [LARGE SCALE GENOMIC DNA]</scope>
    <source>
        <strain evidence="2 3">MCS10</strain>
    </source>
</reference>
<dbReference type="RefSeq" id="WP_011642804.1">
    <property type="nucleotide sequence ID" value="NC_008347.1"/>
</dbReference>
<feature type="signal peptide" evidence="1">
    <location>
        <begin position="1"/>
        <end position="20"/>
    </location>
</feature>
<dbReference type="STRING" id="394221.Mmar10_0864"/>
<evidence type="ECO:0000313" key="3">
    <source>
        <dbReference type="Proteomes" id="UP000001964"/>
    </source>
</evidence>
<name>Q0ARD0_MARMM</name>
<dbReference type="KEGG" id="mmr:Mmar10_0864"/>
<organism evidence="2 3">
    <name type="scientific">Maricaulis maris (strain MCS10)</name>
    <name type="common">Caulobacter maris</name>
    <dbReference type="NCBI Taxonomy" id="394221"/>
    <lineage>
        <taxon>Bacteria</taxon>
        <taxon>Pseudomonadati</taxon>
        <taxon>Pseudomonadota</taxon>
        <taxon>Alphaproteobacteria</taxon>
        <taxon>Maricaulales</taxon>
        <taxon>Maricaulaceae</taxon>
        <taxon>Maricaulis</taxon>
    </lineage>
</organism>
<accession>Q0ARD0</accession>
<dbReference type="EMBL" id="CP000449">
    <property type="protein sequence ID" value="ABI65157.1"/>
    <property type="molecule type" value="Genomic_DNA"/>
</dbReference>
<feature type="chain" id="PRO_5004168329" evidence="1">
    <location>
        <begin position="21"/>
        <end position="200"/>
    </location>
</feature>
<evidence type="ECO:0000313" key="2">
    <source>
        <dbReference type="EMBL" id="ABI65157.1"/>
    </source>
</evidence>